<evidence type="ECO:0000256" key="3">
    <source>
        <dbReference type="ARBA" id="ARBA00022989"/>
    </source>
</evidence>
<dbReference type="PROSITE" id="PS00216">
    <property type="entry name" value="SUGAR_TRANSPORT_1"/>
    <property type="match status" value="1"/>
</dbReference>
<feature type="transmembrane region" description="Helical" evidence="5">
    <location>
        <begin position="79"/>
        <end position="100"/>
    </location>
</feature>
<dbReference type="GO" id="GO:0016020">
    <property type="term" value="C:membrane"/>
    <property type="evidence" value="ECO:0007669"/>
    <property type="project" value="UniProtKB-SubCell"/>
</dbReference>
<feature type="transmembrane region" description="Helical" evidence="5">
    <location>
        <begin position="414"/>
        <end position="433"/>
    </location>
</feature>
<sequence>MATINPVNMNKSRSWVDGPQSLALLSDIFIFITGGFHLAVSVGWSYFAYSLHFKFCWFIGVAIGCILAPLLINWKRRRLFIFSPILLVNVSAIVTLSAYYNTKALIAARYLNGIAIGLTTVSYVMHASEIASEHFRGYCLCLEQLGLAAGAYVQILYTGLWSSDMDFNPYCLQGIFCIIFGVLALVLTFTSIDSPVLHLRRGDEPEALSCIVRLYRPTVMTNEKQVIFNKLKEYVAMNEAMSLEQCFLQSVSPLLRILPYRCMLSFIVALPIAVAFILSEEVSTAGTFVNWPPVLYGFLGFLGAVVSFAIIEGIGRKAVSLFSLLCAGGMTIGVGIIFYDTMALINSTKMATACALLMIAQIFGGIFAPSTTVYMGEAFPLRLKRYFIAFTVLAQYMVDLIIVCTFTFTPENMFVYCLVTGVIMCVACLIFTVTMPETRKTTLQEAQQQFSYGLHLRFY</sequence>
<feature type="transmembrane region" description="Helical" evidence="5">
    <location>
        <begin position="350"/>
        <end position="374"/>
    </location>
</feature>
<reference evidence="7" key="2">
    <citation type="journal article" date="2015" name="Gigascience">
        <title>Reconstructing a comprehensive transcriptome assembly of a white-pupal translocated strain of the pest fruit fly Bactrocera cucurbitae.</title>
        <authorList>
            <person name="Sim S.B."/>
            <person name="Calla B."/>
            <person name="Hall B."/>
            <person name="DeRego T."/>
            <person name="Geib S.M."/>
        </authorList>
    </citation>
    <scope>NUCLEOTIDE SEQUENCE</scope>
</reference>
<protein>
    <submittedName>
        <fullName evidence="7">Probable glucose transporter rco-3</fullName>
    </submittedName>
</protein>
<evidence type="ECO:0000313" key="7">
    <source>
        <dbReference type="EMBL" id="JAD12844.1"/>
    </source>
</evidence>
<feature type="transmembrane region" description="Helical" evidence="5">
    <location>
        <begin position="318"/>
        <end position="338"/>
    </location>
</feature>
<feature type="transmembrane region" description="Helical" evidence="5">
    <location>
        <begin position="52"/>
        <end position="72"/>
    </location>
</feature>
<dbReference type="GO" id="GO:0022857">
    <property type="term" value="F:transmembrane transporter activity"/>
    <property type="evidence" value="ECO:0007669"/>
    <property type="project" value="InterPro"/>
</dbReference>
<keyword evidence="7" id="KW-0813">Transport</keyword>
<feature type="transmembrane region" description="Helical" evidence="5">
    <location>
        <begin position="291"/>
        <end position="311"/>
    </location>
</feature>
<keyword evidence="2 5" id="KW-0812">Transmembrane</keyword>
<dbReference type="PROSITE" id="PS50850">
    <property type="entry name" value="MFS"/>
    <property type="match status" value="1"/>
</dbReference>
<dbReference type="PANTHER" id="PTHR23529:SF2">
    <property type="entry name" value="GH19118P-RELATED"/>
    <property type="match status" value="1"/>
</dbReference>
<evidence type="ECO:0000259" key="6">
    <source>
        <dbReference type="PROSITE" id="PS50850"/>
    </source>
</evidence>
<dbReference type="EMBL" id="GBXI01001448">
    <property type="protein sequence ID" value="JAD12844.1"/>
    <property type="molecule type" value="Transcribed_RNA"/>
</dbReference>
<dbReference type="OrthoDB" id="6612291at2759"/>
<evidence type="ECO:0000256" key="2">
    <source>
        <dbReference type="ARBA" id="ARBA00022692"/>
    </source>
</evidence>
<dbReference type="InterPro" id="IPR036259">
    <property type="entry name" value="MFS_trans_sf"/>
</dbReference>
<name>A0A0A1XNG7_ZEUCU</name>
<feature type="transmembrane region" description="Helical" evidence="5">
    <location>
        <begin position="137"/>
        <end position="160"/>
    </location>
</feature>
<evidence type="ECO:0000256" key="4">
    <source>
        <dbReference type="ARBA" id="ARBA00023136"/>
    </source>
</evidence>
<dbReference type="Gene3D" id="1.20.1250.20">
    <property type="entry name" value="MFS general substrate transporter like domains"/>
    <property type="match status" value="1"/>
</dbReference>
<feature type="transmembrane region" description="Helical" evidence="5">
    <location>
        <begin position="106"/>
        <end position="125"/>
    </location>
</feature>
<dbReference type="Pfam" id="PF00083">
    <property type="entry name" value="Sugar_tr"/>
    <property type="match status" value="1"/>
</dbReference>
<evidence type="ECO:0000256" key="5">
    <source>
        <dbReference type="SAM" id="Phobius"/>
    </source>
</evidence>
<dbReference type="InterPro" id="IPR005828">
    <property type="entry name" value="MFS_sugar_transport-like"/>
</dbReference>
<dbReference type="PANTHER" id="PTHR23529">
    <property type="entry name" value="GH19118P-RELATED"/>
    <property type="match status" value="1"/>
</dbReference>
<accession>A0A0A1XNG7</accession>
<feature type="domain" description="Major facilitator superfamily (MFS) profile" evidence="6">
    <location>
        <begin position="1"/>
        <end position="439"/>
    </location>
</feature>
<feature type="transmembrane region" description="Helical" evidence="5">
    <location>
        <begin position="172"/>
        <end position="192"/>
    </location>
</feature>
<evidence type="ECO:0000256" key="1">
    <source>
        <dbReference type="ARBA" id="ARBA00004141"/>
    </source>
</evidence>
<gene>
    <name evidence="7" type="primary">rco-3</name>
    <name evidence="7" type="ORF">g.57392</name>
</gene>
<dbReference type="AlphaFoldDB" id="A0A0A1XNG7"/>
<dbReference type="InterPro" id="IPR020846">
    <property type="entry name" value="MFS_dom"/>
</dbReference>
<feature type="transmembrane region" description="Helical" evidence="5">
    <location>
        <begin position="21"/>
        <end position="46"/>
    </location>
</feature>
<keyword evidence="4 5" id="KW-0472">Membrane</keyword>
<keyword evidence="7" id="KW-0762">Sugar transport</keyword>
<dbReference type="SUPFAM" id="SSF103473">
    <property type="entry name" value="MFS general substrate transporter"/>
    <property type="match status" value="1"/>
</dbReference>
<comment type="subcellular location">
    <subcellularLocation>
        <location evidence="1">Membrane</location>
        <topology evidence="1">Multi-pass membrane protein</topology>
    </subcellularLocation>
</comment>
<proteinExistence type="predicted"/>
<feature type="transmembrane region" description="Helical" evidence="5">
    <location>
        <begin position="258"/>
        <end position="279"/>
    </location>
</feature>
<reference evidence="7" key="1">
    <citation type="submission" date="2014-11" db="EMBL/GenBank/DDBJ databases">
        <authorList>
            <person name="Geib S."/>
        </authorList>
    </citation>
    <scope>NUCLEOTIDE SEQUENCE</scope>
</reference>
<feature type="transmembrane region" description="Helical" evidence="5">
    <location>
        <begin position="386"/>
        <end position="408"/>
    </location>
</feature>
<organism evidence="7">
    <name type="scientific">Zeugodacus cucurbitae</name>
    <name type="common">Melon fruit fly</name>
    <name type="synonym">Bactrocera cucurbitae</name>
    <dbReference type="NCBI Taxonomy" id="28588"/>
    <lineage>
        <taxon>Eukaryota</taxon>
        <taxon>Metazoa</taxon>
        <taxon>Ecdysozoa</taxon>
        <taxon>Arthropoda</taxon>
        <taxon>Hexapoda</taxon>
        <taxon>Insecta</taxon>
        <taxon>Pterygota</taxon>
        <taxon>Neoptera</taxon>
        <taxon>Endopterygota</taxon>
        <taxon>Diptera</taxon>
        <taxon>Brachycera</taxon>
        <taxon>Muscomorpha</taxon>
        <taxon>Tephritoidea</taxon>
        <taxon>Tephritidae</taxon>
        <taxon>Zeugodacus</taxon>
        <taxon>Zeugodacus</taxon>
    </lineage>
</organism>
<keyword evidence="3 5" id="KW-1133">Transmembrane helix</keyword>
<dbReference type="InterPro" id="IPR005829">
    <property type="entry name" value="Sugar_transporter_CS"/>
</dbReference>